<sequence length="372" mass="40843">MRRKSVNLPIEDAVTNAVNAAAPIVRAMTDEERETIELVIVGTESGIDFGKALSTYVLDYLNLSRRCRTFETKHACYGGTAALQMASGFIRSSSREVRALVIAADAASVAARSTYWEPSQGAGAVAMLIGREGHILSLDHGANGYHSYEVSDTFRPRPDVEAGDSDLSLMSYMSCLEASFAHYAEVVENADICDTFGGLVLHTPFAGMVKSAHRRLLRRVATMSLEEIDGDFIRRVEPSIRFCQDVGNFYSAALYLAICSYLTYATVVEPQRIGLFSYGSGCSSEFYSGVVTPESAAAVSALRIPEQIADRHELEMDDYEIIADLALERMAGVENSEPDTRPYGHLLNSAIDGKSLLVLESIKNYHRVYRWA</sequence>
<evidence type="ECO:0000313" key="5">
    <source>
        <dbReference type="EMBL" id="BBY22247.1"/>
    </source>
</evidence>
<dbReference type="GO" id="GO:0006084">
    <property type="term" value="P:acetyl-CoA metabolic process"/>
    <property type="evidence" value="ECO:0007669"/>
    <property type="project" value="InterPro"/>
</dbReference>
<dbReference type="GO" id="GO:0004421">
    <property type="term" value="F:hydroxymethylglutaryl-CoA synthase activity"/>
    <property type="evidence" value="ECO:0007669"/>
    <property type="project" value="InterPro"/>
</dbReference>
<comment type="similarity">
    <text evidence="1">Belongs to the thiolase-like superfamily. HMG-CoA synthase family.</text>
</comment>
<dbReference type="EMBL" id="AP022587">
    <property type="protein sequence ID" value="BBY22247.1"/>
    <property type="molecule type" value="Genomic_DNA"/>
</dbReference>
<keyword evidence="2" id="KW-0808">Transferase</keyword>
<dbReference type="AlphaFoldDB" id="A0A7I7Q867"/>
<evidence type="ECO:0000259" key="3">
    <source>
        <dbReference type="Pfam" id="PF01154"/>
    </source>
</evidence>
<dbReference type="InterPro" id="IPR016039">
    <property type="entry name" value="Thiolase-like"/>
</dbReference>
<dbReference type="Pfam" id="PF01154">
    <property type="entry name" value="HMG_CoA_synt_N"/>
    <property type="match status" value="1"/>
</dbReference>
<evidence type="ECO:0000256" key="2">
    <source>
        <dbReference type="ARBA" id="ARBA00022679"/>
    </source>
</evidence>
<dbReference type="CDD" id="cd00827">
    <property type="entry name" value="init_cond_enzymes"/>
    <property type="match status" value="1"/>
</dbReference>
<dbReference type="SUPFAM" id="SSF53901">
    <property type="entry name" value="Thiolase-like"/>
    <property type="match status" value="2"/>
</dbReference>
<gene>
    <name evidence="5" type="primary">pksG</name>
    <name evidence="5" type="ORF">MSTO_24520</name>
</gene>
<protein>
    <submittedName>
        <fullName evidence="5">Polyketide biosynthesis 3-hydroxy-3-methylglutaryl-ACP synthase PksG</fullName>
    </submittedName>
</protein>
<evidence type="ECO:0000313" key="6">
    <source>
        <dbReference type="Proteomes" id="UP000467130"/>
    </source>
</evidence>
<dbReference type="InterPro" id="IPR013528">
    <property type="entry name" value="HMG_CoA_synth_N"/>
</dbReference>
<reference evidence="5 6" key="1">
    <citation type="journal article" date="2019" name="Emerg. Microbes Infect.">
        <title>Comprehensive subspecies identification of 175 nontuberculous mycobacteria species based on 7547 genomic profiles.</title>
        <authorList>
            <person name="Matsumoto Y."/>
            <person name="Kinjo T."/>
            <person name="Motooka D."/>
            <person name="Nabeya D."/>
            <person name="Jung N."/>
            <person name="Uechi K."/>
            <person name="Horii T."/>
            <person name="Iida T."/>
            <person name="Fujita J."/>
            <person name="Nakamura S."/>
        </authorList>
    </citation>
    <scope>NUCLEOTIDE SEQUENCE [LARGE SCALE GENOMIC DNA]</scope>
    <source>
        <strain evidence="5 6">JCM 17783</strain>
    </source>
</reference>
<dbReference type="PANTHER" id="PTHR43323">
    <property type="entry name" value="3-HYDROXY-3-METHYLGLUTARYL COENZYME A SYNTHASE"/>
    <property type="match status" value="1"/>
</dbReference>
<dbReference type="KEGG" id="msto:MSTO_24520"/>
<proteinExistence type="inferred from homology"/>
<name>A0A7I7Q867_9MYCO</name>
<accession>A0A7I7Q867</accession>
<dbReference type="PANTHER" id="PTHR43323:SF2">
    <property type="entry name" value="HYDROXYMETHYLGLUTARYL-COA SYNTHASE"/>
    <property type="match status" value="1"/>
</dbReference>
<evidence type="ECO:0000256" key="1">
    <source>
        <dbReference type="ARBA" id="ARBA00007061"/>
    </source>
</evidence>
<feature type="domain" description="Hydroxymethylglutaryl-coenzyme A synthase N-terminal" evidence="3">
    <location>
        <begin position="33"/>
        <end position="132"/>
    </location>
</feature>
<dbReference type="InterPro" id="IPR013746">
    <property type="entry name" value="HMG_CoA_synt_C_dom"/>
</dbReference>
<organism evidence="5 6">
    <name type="scientific">Mycobacterium stomatepiae</name>
    <dbReference type="NCBI Taxonomy" id="470076"/>
    <lineage>
        <taxon>Bacteria</taxon>
        <taxon>Bacillati</taxon>
        <taxon>Actinomycetota</taxon>
        <taxon>Actinomycetes</taxon>
        <taxon>Mycobacteriales</taxon>
        <taxon>Mycobacteriaceae</taxon>
        <taxon>Mycobacterium</taxon>
        <taxon>Mycobacterium simiae complex</taxon>
    </lineage>
</organism>
<keyword evidence="6" id="KW-1185">Reference proteome</keyword>
<evidence type="ECO:0000259" key="4">
    <source>
        <dbReference type="Pfam" id="PF08540"/>
    </source>
</evidence>
<dbReference type="Pfam" id="PF08540">
    <property type="entry name" value="HMG_CoA_synt_C"/>
    <property type="match status" value="1"/>
</dbReference>
<dbReference type="Proteomes" id="UP000467130">
    <property type="component" value="Chromosome"/>
</dbReference>
<dbReference type="Gene3D" id="3.40.47.10">
    <property type="match status" value="2"/>
</dbReference>
<feature type="domain" description="Hydroxymethylglutaryl-coenzyme A synthase C-terminal" evidence="4">
    <location>
        <begin position="232"/>
        <end position="322"/>
    </location>
</feature>